<dbReference type="PANTHER" id="PTHR47424:SF5">
    <property type="entry name" value="ZN(II)2CYS6 TRANSCRIPTION FACTOR (EUROFUNG)"/>
    <property type="match status" value="1"/>
</dbReference>
<dbReference type="GO" id="GO:0005634">
    <property type="term" value="C:nucleus"/>
    <property type="evidence" value="ECO:0007669"/>
    <property type="project" value="TreeGrafter"/>
</dbReference>
<feature type="region of interest" description="Disordered" evidence="5">
    <location>
        <begin position="516"/>
        <end position="538"/>
    </location>
</feature>
<keyword evidence="2" id="KW-0804">Transcription</keyword>
<accession>A0A8H5YIE1</accession>
<dbReference type="CDD" id="cd12148">
    <property type="entry name" value="fungal_TF_MHR"/>
    <property type="match status" value="1"/>
</dbReference>
<dbReference type="EMBL" id="JAAQPF010000153">
    <property type="protein sequence ID" value="KAF5713168.1"/>
    <property type="molecule type" value="Genomic_DNA"/>
</dbReference>
<dbReference type="Proteomes" id="UP000532311">
    <property type="component" value="Unassembled WGS sequence"/>
</dbReference>
<dbReference type="GO" id="GO:0000981">
    <property type="term" value="F:DNA-binding transcription factor activity, RNA polymerase II-specific"/>
    <property type="evidence" value="ECO:0007669"/>
    <property type="project" value="TreeGrafter"/>
</dbReference>
<proteinExistence type="predicted"/>
<keyword evidence="8" id="KW-1185">Reference proteome</keyword>
<dbReference type="Pfam" id="PF04082">
    <property type="entry name" value="Fungal_trans"/>
    <property type="match status" value="1"/>
</dbReference>
<dbReference type="InterPro" id="IPR007219">
    <property type="entry name" value="XnlR_reg_dom"/>
</dbReference>
<gene>
    <name evidence="7" type="ORF">FGLOB1_4141</name>
</gene>
<feature type="coiled-coil region" evidence="4">
    <location>
        <begin position="36"/>
        <end position="70"/>
    </location>
</feature>
<dbReference type="GO" id="GO:0000435">
    <property type="term" value="P:positive regulation of transcription from RNA polymerase II promoter by galactose"/>
    <property type="evidence" value="ECO:0007669"/>
    <property type="project" value="TreeGrafter"/>
</dbReference>
<dbReference type="SMART" id="SM00906">
    <property type="entry name" value="Fungal_trans"/>
    <property type="match status" value="1"/>
</dbReference>
<evidence type="ECO:0000313" key="7">
    <source>
        <dbReference type="EMBL" id="KAF5713168.1"/>
    </source>
</evidence>
<protein>
    <recommendedName>
        <fullName evidence="6">Xylanolytic transcriptional activator regulatory domain-containing protein</fullName>
    </recommendedName>
</protein>
<evidence type="ECO:0000256" key="3">
    <source>
        <dbReference type="ARBA" id="ARBA00023242"/>
    </source>
</evidence>
<dbReference type="GO" id="GO:0000978">
    <property type="term" value="F:RNA polymerase II cis-regulatory region sequence-specific DNA binding"/>
    <property type="evidence" value="ECO:0007669"/>
    <property type="project" value="TreeGrafter"/>
</dbReference>
<dbReference type="GO" id="GO:0006351">
    <property type="term" value="P:DNA-templated transcription"/>
    <property type="evidence" value="ECO:0007669"/>
    <property type="project" value="InterPro"/>
</dbReference>
<evidence type="ECO:0000256" key="5">
    <source>
        <dbReference type="SAM" id="MobiDB-lite"/>
    </source>
</evidence>
<dbReference type="AlphaFoldDB" id="A0A8H5YIE1"/>
<evidence type="ECO:0000256" key="4">
    <source>
        <dbReference type="SAM" id="Coils"/>
    </source>
</evidence>
<reference evidence="7 8" key="1">
    <citation type="submission" date="2020-05" db="EMBL/GenBank/DDBJ databases">
        <title>Identification and distribution of gene clusters putatively required for synthesis of sphingolipid metabolism inhibitors in phylogenetically diverse species of the filamentous fungus Fusarium.</title>
        <authorList>
            <person name="Kim H.-S."/>
            <person name="Busman M."/>
            <person name="Brown D.W."/>
            <person name="Divon H."/>
            <person name="Uhlig S."/>
            <person name="Proctor R.H."/>
        </authorList>
    </citation>
    <scope>NUCLEOTIDE SEQUENCE [LARGE SCALE GENOMIC DNA]</scope>
    <source>
        <strain evidence="7 8">NRRL 26131</strain>
    </source>
</reference>
<organism evidence="7 8">
    <name type="scientific">Fusarium globosum</name>
    <dbReference type="NCBI Taxonomy" id="78864"/>
    <lineage>
        <taxon>Eukaryota</taxon>
        <taxon>Fungi</taxon>
        <taxon>Dikarya</taxon>
        <taxon>Ascomycota</taxon>
        <taxon>Pezizomycotina</taxon>
        <taxon>Sordariomycetes</taxon>
        <taxon>Hypocreomycetidae</taxon>
        <taxon>Hypocreales</taxon>
        <taxon>Nectriaceae</taxon>
        <taxon>Fusarium</taxon>
        <taxon>Fusarium fujikuroi species complex</taxon>
    </lineage>
</organism>
<evidence type="ECO:0000259" key="6">
    <source>
        <dbReference type="SMART" id="SM00906"/>
    </source>
</evidence>
<comment type="caution">
    <text evidence="7">The sequence shown here is derived from an EMBL/GenBank/DDBJ whole genome shotgun (WGS) entry which is preliminary data.</text>
</comment>
<evidence type="ECO:0000256" key="1">
    <source>
        <dbReference type="ARBA" id="ARBA00023015"/>
    </source>
</evidence>
<keyword evidence="1" id="KW-0805">Transcription regulation</keyword>
<dbReference type="InterPro" id="IPR051127">
    <property type="entry name" value="Fungal_SecMet_Regulators"/>
</dbReference>
<dbReference type="PANTHER" id="PTHR47424">
    <property type="entry name" value="REGULATORY PROTEIN GAL4"/>
    <property type="match status" value="1"/>
</dbReference>
<keyword evidence="4" id="KW-0175">Coiled coil</keyword>
<keyword evidence="3" id="KW-0539">Nucleus</keyword>
<evidence type="ECO:0000256" key="2">
    <source>
        <dbReference type="ARBA" id="ARBA00023163"/>
    </source>
</evidence>
<feature type="region of interest" description="Disordered" evidence="5">
    <location>
        <begin position="1"/>
        <end position="35"/>
    </location>
</feature>
<feature type="domain" description="Xylanolytic transcriptional activator regulatory" evidence="6">
    <location>
        <begin position="239"/>
        <end position="314"/>
    </location>
</feature>
<sequence length="633" mass="70851">MSEEHPVLKPKKRNSADAESVGDTPAPRSKRGKYTSVACNQNIQALNHQLSELRQQMSDLVGVVRELKDQNQNQHQTLPHDASTVSSHNIVTHSPASTHRGEMPKQPQFVGPTRSAFGILVSERSLNRMGVPKFDSMPPSGAQSPIEPALDSINDLSFWHCCTASDITKYLVNFQEEVESVYPFIDIAEYIAQSKEILQAIRGGGFEDEGRVSSKDIDIAKVAISTGILLEEPSEELLAWRSIGIAARQALEMGLHRKRSLLDNFKDTDSRRLATRVFWCVYVLDRRWSFGTSLSFALVDKDVDPELPKPDEEYLYLQCMVGYGQLCSKIWEAIPPFGSASQTIPDDTAAILDLKTQDWLDSIPPHLRLSHPRLGLAPRAQPRLPHRLRALLYLRGNYARILIYRHHLMSTASIAANPQNAWLVVDIAQDTIQVLVHLHATTDIYKRQQNVFNYFLLSALAVIFLAVCHAPEIFSVPCKRTFSDGVELVRGLSRHNIVSKRLWKSIRGMIPRMNTFGFPQNGEDGEPRKDDETGATTEQAVPQVEVNAEEHVPMAIPENEAFSFGDMMFGDADVANTVPDMFQMSESLLNLFNAFGEGHQFLQPVPSTFSEEGEYAMAAEQGKDISMRFQGLI</sequence>
<dbReference type="GO" id="GO:0008270">
    <property type="term" value="F:zinc ion binding"/>
    <property type="evidence" value="ECO:0007669"/>
    <property type="project" value="InterPro"/>
</dbReference>
<evidence type="ECO:0000313" key="8">
    <source>
        <dbReference type="Proteomes" id="UP000532311"/>
    </source>
</evidence>
<name>A0A8H5YIE1_9HYPO</name>